<gene>
    <name evidence="7" type="ORF">E3O32_04580</name>
</gene>
<evidence type="ECO:0000256" key="4">
    <source>
        <dbReference type="SAM" id="MobiDB-lite"/>
    </source>
</evidence>
<dbReference type="SUPFAM" id="SSF46689">
    <property type="entry name" value="Homeodomain-like"/>
    <property type="match status" value="1"/>
</dbReference>
<dbReference type="CDD" id="cd05013">
    <property type="entry name" value="SIS_RpiR"/>
    <property type="match status" value="1"/>
</dbReference>
<feature type="domain" description="HTH rpiR-type" evidence="5">
    <location>
        <begin position="32"/>
        <end position="108"/>
    </location>
</feature>
<dbReference type="RefSeq" id="WP_134507343.1">
    <property type="nucleotide sequence ID" value="NZ_SOFM01000010.1"/>
</dbReference>
<dbReference type="PANTHER" id="PTHR30514">
    <property type="entry name" value="GLUCOKINASE"/>
    <property type="match status" value="1"/>
</dbReference>
<dbReference type="Pfam" id="PF01380">
    <property type="entry name" value="SIS"/>
    <property type="match status" value="1"/>
</dbReference>
<dbReference type="InterPro" id="IPR001347">
    <property type="entry name" value="SIS_dom"/>
</dbReference>
<dbReference type="SUPFAM" id="SSF53697">
    <property type="entry name" value="SIS domain"/>
    <property type="match status" value="1"/>
</dbReference>
<dbReference type="GO" id="GO:1901135">
    <property type="term" value="P:carbohydrate derivative metabolic process"/>
    <property type="evidence" value="ECO:0007669"/>
    <property type="project" value="InterPro"/>
</dbReference>
<evidence type="ECO:0000256" key="1">
    <source>
        <dbReference type="ARBA" id="ARBA00023015"/>
    </source>
</evidence>
<keyword evidence="2" id="KW-0238">DNA-binding</keyword>
<dbReference type="GO" id="GO:0003700">
    <property type="term" value="F:DNA-binding transcription factor activity"/>
    <property type="evidence" value="ECO:0007669"/>
    <property type="project" value="InterPro"/>
</dbReference>
<feature type="domain" description="SIS" evidence="6">
    <location>
        <begin position="155"/>
        <end position="295"/>
    </location>
</feature>
<protein>
    <submittedName>
        <fullName evidence="7">MurR/RpiR family transcriptional regulator</fullName>
    </submittedName>
</protein>
<reference evidence="7 8" key="1">
    <citation type="submission" date="2019-03" db="EMBL/GenBank/DDBJ databases">
        <title>Genomics of glacier-inhabiting Cryobacterium strains.</title>
        <authorList>
            <person name="Liu Q."/>
            <person name="Xin Y.-H."/>
        </authorList>
    </citation>
    <scope>NUCLEOTIDE SEQUENCE [LARGE SCALE GENOMIC DNA]</scope>
    <source>
        <strain evidence="7 8">RHLT2-21</strain>
    </source>
</reference>
<keyword evidence="8" id="KW-1185">Reference proteome</keyword>
<dbReference type="InterPro" id="IPR009057">
    <property type="entry name" value="Homeodomain-like_sf"/>
</dbReference>
<keyword evidence="3" id="KW-0804">Transcription</keyword>
<feature type="region of interest" description="Disordered" evidence="4">
    <location>
        <begin position="1"/>
        <end position="28"/>
    </location>
</feature>
<evidence type="ECO:0000313" key="8">
    <source>
        <dbReference type="Proteomes" id="UP000297643"/>
    </source>
</evidence>
<sequence length="317" mass="32740">MAPKKDDRRDPDRGVATEAGRELVGPATPVPSDVVTRLLAMLPGLTPAEGRIGRVLLSDTMAAAALTVSELAEQASTSTASVVRTARRLGFEGYPQLRLALAAHSGANHDDGVALGADIADSDRIGVVLTKLAAFESEQLRATAELVDLVALEKVIDLIRAARRIDVYGIGASGLVAEDLTAKLNRVGLVARAHTEHDAAMVSASLLGPDDLAIGVSHSGENPGTVAPLRSARSTGAGTVAITGAVRSRLAGHAEHVLVTAGREFGFRSAAMASRTGQLLLVDAIFVGVAQVLPGARAALERTYAAVTSHPGRNKQP</sequence>
<dbReference type="InterPro" id="IPR000281">
    <property type="entry name" value="HTH_RpiR"/>
</dbReference>
<evidence type="ECO:0000313" key="7">
    <source>
        <dbReference type="EMBL" id="TFC06361.1"/>
    </source>
</evidence>
<dbReference type="GO" id="GO:0097367">
    <property type="term" value="F:carbohydrate derivative binding"/>
    <property type="evidence" value="ECO:0007669"/>
    <property type="project" value="InterPro"/>
</dbReference>
<feature type="compositionally biased region" description="Basic and acidic residues" evidence="4">
    <location>
        <begin position="1"/>
        <end position="21"/>
    </location>
</feature>
<dbReference type="PANTHER" id="PTHR30514:SF1">
    <property type="entry name" value="HTH-TYPE TRANSCRIPTIONAL REGULATOR HEXR-RELATED"/>
    <property type="match status" value="1"/>
</dbReference>
<dbReference type="GO" id="GO:0003677">
    <property type="term" value="F:DNA binding"/>
    <property type="evidence" value="ECO:0007669"/>
    <property type="project" value="UniProtKB-KW"/>
</dbReference>
<evidence type="ECO:0000259" key="5">
    <source>
        <dbReference type="PROSITE" id="PS51071"/>
    </source>
</evidence>
<keyword evidence="1" id="KW-0805">Transcription regulation</keyword>
<proteinExistence type="predicted"/>
<dbReference type="EMBL" id="SOFM01000010">
    <property type="protein sequence ID" value="TFC06361.1"/>
    <property type="molecule type" value="Genomic_DNA"/>
</dbReference>
<dbReference type="Gene3D" id="3.40.50.10490">
    <property type="entry name" value="Glucose-6-phosphate isomerase like protein, domain 1"/>
    <property type="match status" value="1"/>
</dbReference>
<dbReference type="PROSITE" id="PS51071">
    <property type="entry name" value="HTH_RPIR"/>
    <property type="match status" value="1"/>
</dbReference>
<dbReference type="InterPro" id="IPR047640">
    <property type="entry name" value="RpiR-like"/>
</dbReference>
<name>A0A4R8WCW3_9MICO</name>
<dbReference type="PROSITE" id="PS51464">
    <property type="entry name" value="SIS"/>
    <property type="match status" value="1"/>
</dbReference>
<accession>A0A4R8WCW3</accession>
<dbReference type="Gene3D" id="1.10.10.10">
    <property type="entry name" value="Winged helix-like DNA-binding domain superfamily/Winged helix DNA-binding domain"/>
    <property type="match status" value="1"/>
</dbReference>
<dbReference type="InterPro" id="IPR036388">
    <property type="entry name" value="WH-like_DNA-bd_sf"/>
</dbReference>
<dbReference type="AlphaFoldDB" id="A0A4R8WCW3"/>
<evidence type="ECO:0000259" key="6">
    <source>
        <dbReference type="PROSITE" id="PS51464"/>
    </source>
</evidence>
<dbReference type="Pfam" id="PF01418">
    <property type="entry name" value="HTH_6"/>
    <property type="match status" value="1"/>
</dbReference>
<evidence type="ECO:0000256" key="2">
    <source>
        <dbReference type="ARBA" id="ARBA00023125"/>
    </source>
</evidence>
<dbReference type="InterPro" id="IPR046348">
    <property type="entry name" value="SIS_dom_sf"/>
</dbReference>
<dbReference type="InterPro" id="IPR035472">
    <property type="entry name" value="RpiR-like_SIS"/>
</dbReference>
<dbReference type="Proteomes" id="UP000297643">
    <property type="component" value="Unassembled WGS sequence"/>
</dbReference>
<organism evidence="7 8">
    <name type="scientific">Cryobacterium mannosilyticum</name>
    <dbReference type="NCBI Taxonomy" id="1259190"/>
    <lineage>
        <taxon>Bacteria</taxon>
        <taxon>Bacillati</taxon>
        <taxon>Actinomycetota</taxon>
        <taxon>Actinomycetes</taxon>
        <taxon>Micrococcales</taxon>
        <taxon>Microbacteriaceae</taxon>
        <taxon>Cryobacterium</taxon>
    </lineage>
</organism>
<comment type="caution">
    <text evidence="7">The sequence shown here is derived from an EMBL/GenBank/DDBJ whole genome shotgun (WGS) entry which is preliminary data.</text>
</comment>
<evidence type="ECO:0000256" key="3">
    <source>
        <dbReference type="ARBA" id="ARBA00023163"/>
    </source>
</evidence>